<dbReference type="InterPro" id="IPR011079">
    <property type="entry name" value="Ala_racemase_C"/>
</dbReference>
<comment type="catalytic activity">
    <reaction evidence="1 5">
        <text>L-alanine = D-alanine</text>
        <dbReference type="Rhea" id="RHEA:20249"/>
        <dbReference type="ChEBI" id="CHEBI:57416"/>
        <dbReference type="ChEBI" id="CHEBI:57972"/>
        <dbReference type="EC" id="5.1.1.1"/>
    </reaction>
</comment>
<dbReference type="SUPFAM" id="SSF51419">
    <property type="entry name" value="PLP-binding barrel"/>
    <property type="match status" value="1"/>
</dbReference>
<dbReference type="InterPro" id="IPR001608">
    <property type="entry name" value="Ala_racemase_N"/>
</dbReference>
<dbReference type="Pfam" id="PF01168">
    <property type="entry name" value="Ala_racemase_N"/>
    <property type="match status" value="1"/>
</dbReference>
<accession>A0A7W8DQZ4</accession>
<dbReference type="Gene3D" id="2.40.37.10">
    <property type="entry name" value="Lyase, Ornithine Decarboxylase, Chain A, domain 1"/>
    <property type="match status" value="1"/>
</dbReference>
<name>A0A7W8DQZ4_9BACT</name>
<feature type="binding site" evidence="5 7">
    <location>
        <position position="145"/>
    </location>
    <ligand>
        <name>substrate</name>
    </ligand>
</feature>
<dbReference type="InterPro" id="IPR009006">
    <property type="entry name" value="Ala_racemase/Decarboxylase_C"/>
</dbReference>
<organism evidence="9 10">
    <name type="scientific">Prosthecobacter dejongeii</name>
    <dbReference type="NCBI Taxonomy" id="48465"/>
    <lineage>
        <taxon>Bacteria</taxon>
        <taxon>Pseudomonadati</taxon>
        <taxon>Verrucomicrobiota</taxon>
        <taxon>Verrucomicrobiia</taxon>
        <taxon>Verrucomicrobiales</taxon>
        <taxon>Verrucomicrobiaceae</taxon>
        <taxon>Prosthecobacter</taxon>
    </lineage>
</organism>
<feature type="domain" description="Alanine racemase C-terminal" evidence="8">
    <location>
        <begin position="253"/>
        <end position="380"/>
    </location>
</feature>
<evidence type="ECO:0000256" key="3">
    <source>
        <dbReference type="ARBA" id="ARBA00022898"/>
    </source>
</evidence>
<evidence type="ECO:0000256" key="6">
    <source>
        <dbReference type="PIRSR" id="PIRSR600821-50"/>
    </source>
</evidence>
<evidence type="ECO:0000256" key="2">
    <source>
        <dbReference type="ARBA" id="ARBA00001933"/>
    </source>
</evidence>
<evidence type="ECO:0000256" key="5">
    <source>
        <dbReference type="HAMAP-Rule" id="MF_01201"/>
    </source>
</evidence>
<dbReference type="Pfam" id="PF00842">
    <property type="entry name" value="Ala_racemase_C"/>
    <property type="match status" value="1"/>
</dbReference>
<dbReference type="GO" id="GO:0030632">
    <property type="term" value="P:D-alanine biosynthetic process"/>
    <property type="evidence" value="ECO:0007669"/>
    <property type="project" value="UniProtKB-UniRule"/>
</dbReference>
<keyword evidence="4 5" id="KW-0413">Isomerase</keyword>
<comment type="pathway">
    <text evidence="5">Amino-acid biosynthesis; D-alanine biosynthesis; D-alanine from L-alanine: step 1/1.</text>
</comment>
<dbReference type="Gene3D" id="3.20.20.10">
    <property type="entry name" value="Alanine racemase"/>
    <property type="match status" value="1"/>
</dbReference>
<evidence type="ECO:0000313" key="10">
    <source>
        <dbReference type="Proteomes" id="UP000534294"/>
    </source>
</evidence>
<evidence type="ECO:0000256" key="4">
    <source>
        <dbReference type="ARBA" id="ARBA00023235"/>
    </source>
</evidence>
<comment type="similarity">
    <text evidence="5">Belongs to the alanine racemase family.</text>
</comment>
<dbReference type="GO" id="GO:0008784">
    <property type="term" value="F:alanine racemase activity"/>
    <property type="evidence" value="ECO:0007669"/>
    <property type="project" value="UniProtKB-UniRule"/>
</dbReference>
<dbReference type="RefSeq" id="WP_184210324.1">
    <property type="nucleotide sequence ID" value="NZ_JACHIF010000006.1"/>
</dbReference>
<dbReference type="EMBL" id="JACHIF010000006">
    <property type="protein sequence ID" value="MBB5039003.1"/>
    <property type="molecule type" value="Genomic_DNA"/>
</dbReference>
<dbReference type="SMART" id="SM01005">
    <property type="entry name" value="Ala_racemase_C"/>
    <property type="match status" value="1"/>
</dbReference>
<comment type="caution">
    <text evidence="9">The sequence shown here is derived from an EMBL/GenBank/DDBJ whole genome shotgun (WGS) entry which is preliminary data.</text>
</comment>
<dbReference type="HAMAP" id="MF_01201">
    <property type="entry name" value="Ala_racemase"/>
    <property type="match status" value="1"/>
</dbReference>
<evidence type="ECO:0000256" key="1">
    <source>
        <dbReference type="ARBA" id="ARBA00000316"/>
    </source>
</evidence>
<dbReference type="SUPFAM" id="SSF50621">
    <property type="entry name" value="Alanine racemase C-terminal domain-like"/>
    <property type="match status" value="1"/>
</dbReference>
<dbReference type="Proteomes" id="UP000534294">
    <property type="component" value="Unassembled WGS sequence"/>
</dbReference>
<feature type="active site" description="Proton acceptor; specific for L-alanine" evidence="5">
    <location>
        <position position="274"/>
    </location>
</feature>
<evidence type="ECO:0000259" key="8">
    <source>
        <dbReference type="SMART" id="SM01005"/>
    </source>
</evidence>
<comment type="function">
    <text evidence="5">Catalyzes the interconversion of L-alanine and D-alanine. May also act on other amino acids.</text>
</comment>
<gene>
    <name evidence="9" type="ORF">HNQ64_003268</name>
</gene>
<dbReference type="PANTHER" id="PTHR30511:SF0">
    <property type="entry name" value="ALANINE RACEMASE, CATABOLIC-RELATED"/>
    <property type="match status" value="1"/>
</dbReference>
<feature type="modified residue" description="N6-(pyridoxal phosphate)lysine" evidence="5 6">
    <location>
        <position position="47"/>
    </location>
</feature>
<dbReference type="CDD" id="cd00430">
    <property type="entry name" value="PLPDE_III_AR"/>
    <property type="match status" value="1"/>
</dbReference>
<protein>
    <recommendedName>
        <fullName evidence="5">Alanine racemase</fullName>
        <ecNumber evidence="5">5.1.1.1</ecNumber>
    </recommendedName>
</protein>
<dbReference type="GO" id="GO:0030170">
    <property type="term" value="F:pyridoxal phosphate binding"/>
    <property type="evidence" value="ECO:0007669"/>
    <property type="project" value="UniProtKB-UniRule"/>
</dbReference>
<dbReference type="NCBIfam" id="TIGR00492">
    <property type="entry name" value="alr"/>
    <property type="match status" value="1"/>
</dbReference>
<dbReference type="UniPathway" id="UPA00042">
    <property type="reaction ID" value="UER00497"/>
</dbReference>
<dbReference type="InterPro" id="IPR000821">
    <property type="entry name" value="Ala_racemase"/>
</dbReference>
<dbReference type="FunFam" id="3.20.20.10:FF:000002">
    <property type="entry name" value="Alanine racemase"/>
    <property type="match status" value="1"/>
</dbReference>
<keyword evidence="10" id="KW-1185">Reference proteome</keyword>
<dbReference type="PANTHER" id="PTHR30511">
    <property type="entry name" value="ALANINE RACEMASE"/>
    <property type="match status" value="1"/>
</dbReference>
<keyword evidence="3 5" id="KW-0663">Pyridoxal phosphate</keyword>
<dbReference type="EC" id="5.1.1.1" evidence="5"/>
<evidence type="ECO:0000313" key="9">
    <source>
        <dbReference type="EMBL" id="MBB5039003.1"/>
    </source>
</evidence>
<dbReference type="InterPro" id="IPR029066">
    <property type="entry name" value="PLP-binding_barrel"/>
</dbReference>
<comment type="cofactor">
    <cofactor evidence="2 5 6">
        <name>pyridoxal 5'-phosphate</name>
        <dbReference type="ChEBI" id="CHEBI:597326"/>
    </cofactor>
</comment>
<reference evidence="9 10" key="1">
    <citation type="submission" date="2020-08" db="EMBL/GenBank/DDBJ databases">
        <title>Genomic Encyclopedia of Type Strains, Phase IV (KMG-IV): sequencing the most valuable type-strain genomes for metagenomic binning, comparative biology and taxonomic classification.</title>
        <authorList>
            <person name="Goeker M."/>
        </authorList>
    </citation>
    <scope>NUCLEOTIDE SEQUENCE [LARGE SCALE GENOMIC DNA]</scope>
    <source>
        <strain evidence="9 10">DSM 12251</strain>
    </source>
</reference>
<feature type="active site" description="Proton acceptor; specific for D-alanine" evidence="5">
    <location>
        <position position="47"/>
    </location>
</feature>
<dbReference type="PRINTS" id="PR00992">
    <property type="entry name" value="ALARACEMASE"/>
</dbReference>
<dbReference type="GO" id="GO:0005829">
    <property type="term" value="C:cytosol"/>
    <property type="evidence" value="ECO:0007669"/>
    <property type="project" value="TreeGrafter"/>
</dbReference>
<evidence type="ECO:0000256" key="7">
    <source>
        <dbReference type="PIRSR" id="PIRSR600821-52"/>
    </source>
</evidence>
<dbReference type="AlphaFoldDB" id="A0A7W8DQZ4"/>
<proteinExistence type="inferred from homology"/>
<sequence>MTSVFEASMAEQPVRPTHVEVDLGCLAQNLRAIQQHVGSARVMTILKANAYGHGLVPVANHMVQCGVDYLGVAFLEEGILLRRQGISAPILVLGGIAGEQIPLFLQHDLTLTAPSVEKLHLINETAAAMGRRARVHLKIDTGMERIGIHYYSAATLLEASLACEHVQVEGIYSHFANADAADLGHAKLQLERFHEVLTFYEKRSLPVPMRHMANSAGILQLPESHLDLVRPGILLYGVYPSADCQQTVPVRPALTWKSRVAYFKVVQPGHPVSYGSTWQSDHPVRVITVPVGYGDGYFRALSNKSEVIVRGVRYPVIGRVCMDQMMVNLDQGTAYNGDEVILLGSSEGQSISAAEVAEWAGTIPYEVLTNINTRVPRLYRNG</sequence>
<feature type="binding site" evidence="5 7">
    <location>
        <position position="322"/>
    </location>
    <ligand>
        <name>substrate</name>
    </ligand>
</feature>